<dbReference type="PRINTS" id="PR00259">
    <property type="entry name" value="TMFOUR"/>
</dbReference>
<dbReference type="PANTHER" id="PTHR19282">
    <property type="entry name" value="TETRASPANIN"/>
    <property type="match status" value="1"/>
</dbReference>
<organism evidence="8 9">
    <name type="scientific">Callosobruchus maculatus</name>
    <name type="common">Southern cowpea weevil</name>
    <name type="synonym">Pulse bruchid</name>
    <dbReference type="NCBI Taxonomy" id="64391"/>
    <lineage>
        <taxon>Eukaryota</taxon>
        <taxon>Metazoa</taxon>
        <taxon>Ecdysozoa</taxon>
        <taxon>Arthropoda</taxon>
        <taxon>Hexapoda</taxon>
        <taxon>Insecta</taxon>
        <taxon>Pterygota</taxon>
        <taxon>Neoptera</taxon>
        <taxon>Endopterygota</taxon>
        <taxon>Coleoptera</taxon>
        <taxon>Polyphaga</taxon>
        <taxon>Cucujiformia</taxon>
        <taxon>Chrysomeloidea</taxon>
        <taxon>Chrysomelidae</taxon>
        <taxon>Bruchinae</taxon>
        <taxon>Bruchini</taxon>
        <taxon>Callosobruchus</taxon>
    </lineage>
</organism>
<keyword evidence="6" id="KW-1015">Disulfide bond</keyword>
<dbReference type="AlphaFoldDB" id="A0A653D582"/>
<evidence type="ECO:0000256" key="5">
    <source>
        <dbReference type="ARBA" id="ARBA00023136"/>
    </source>
</evidence>
<accession>A0A653D582</accession>
<comment type="subcellular location">
    <subcellularLocation>
        <location evidence="1 7">Membrane</location>
        <topology evidence="1 7">Multi-pass membrane protein</topology>
    </subcellularLocation>
</comment>
<keyword evidence="9" id="KW-1185">Reference proteome</keyword>
<dbReference type="PIRSF" id="PIRSF002419">
    <property type="entry name" value="Tetraspanin"/>
    <property type="match status" value="1"/>
</dbReference>
<evidence type="ECO:0000313" key="8">
    <source>
        <dbReference type="EMBL" id="VEN55342.1"/>
    </source>
</evidence>
<feature type="disulfide bond" evidence="6">
    <location>
        <begin position="135"/>
        <end position="154"/>
    </location>
</feature>
<feature type="transmembrane region" description="Helical" evidence="7">
    <location>
        <begin position="183"/>
        <end position="206"/>
    </location>
</feature>
<dbReference type="EMBL" id="CAACVG010010254">
    <property type="protein sequence ID" value="VEN55342.1"/>
    <property type="molecule type" value="Genomic_DNA"/>
</dbReference>
<comment type="similarity">
    <text evidence="2 7">Belongs to the tetraspanin (TM4SF) family.</text>
</comment>
<dbReference type="CDD" id="cd03127">
    <property type="entry name" value="tetraspanin_LEL"/>
    <property type="match status" value="1"/>
</dbReference>
<protein>
    <recommendedName>
        <fullName evidence="7">Tetraspanin</fullName>
    </recommendedName>
</protein>
<dbReference type="Proteomes" id="UP000410492">
    <property type="component" value="Unassembled WGS sequence"/>
</dbReference>
<dbReference type="PANTHER" id="PTHR19282:SF544">
    <property type="entry name" value="TETRASPANIN"/>
    <property type="match status" value="1"/>
</dbReference>
<keyword evidence="4 7" id="KW-1133">Transmembrane helix</keyword>
<dbReference type="GO" id="GO:0005886">
    <property type="term" value="C:plasma membrane"/>
    <property type="evidence" value="ECO:0007669"/>
    <property type="project" value="TreeGrafter"/>
</dbReference>
<feature type="transmembrane region" description="Helical" evidence="7">
    <location>
        <begin position="69"/>
        <end position="94"/>
    </location>
</feature>
<dbReference type="Gene3D" id="1.10.1450.10">
    <property type="entry name" value="Tetraspanin"/>
    <property type="match status" value="1"/>
</dbReference>
<feature type="disulfide bond" evidence="6">
    <location>
        <begin position="134"/>
        <end position="166"/>
    </location>
</feature>
<evidence type="ECO:0000313" key="9">
    <source>
        <dbReference type="Proteomes" id="UP000410492"/>
    </source>
</evidence>
<feature type="transmembrane region" description="Helical" evidence="7">
    <location>
        <begin position="43"/>
        <end position="63"/>
    </location>
</feature>
<dbReference type="SUPFAM" id="SSF48652">
    <property type="entry name" value="Tetraspanin"/>
    <property type="match status" value="1"/>
</dbReference>
<dbReference type="InterPro" id="IPR018499">
    <property type="entry name" value="Tetraspanin/Peripherin"/>
</dbReference>
<proteinExistence type="inferred from homology"/>
<gene>
    <name evidence="8" type="ORF">CALMAC_LOCUS14553</name>
</gene>
<dbReference type="Pfam" id="PF00335">
    <property type="entry name" value="Tetraspanin"/>
    <property type="match status" value="1"/>
</dbReference>
<evidence type="ECO:0000256" key="2">
    <source>
        <dbReference type="ARBA" id="ARBA00006840"/>
    </source>
</evidence>
<evidence type="ECO:0000256" key="3">
    <source>
        <dbReference type="ARBA" id="ARBA00022692"/>
    </source>
</evidence>
<evidence type="ECO:0000256" key="4">
    <source>
        <dbReference type="ARBA" id="ARBA00022989"/>
    </source>
</evidence>
<dbReference type="InterPro" id="IPR000301">
    <property type="entry name" value="Tetraspanin_animals"/>
</dbReference>
<feature type="transmembrane region" description="Helical" evidence="7">
    <location>
        <begin position="6"/>
        <end position="22"/>
    </location>
</feature>
<sequence>MCYFQLAGIGIIVVGVLYYYDVTKFDKVIPYQYKSVDTTPIELMVVGSIVVIIAFLGCTGSIFESSYLLLSYAILLLIIFIVQMVLGVLILIALKDETLFKRELETTVTKSFDQYYDDDGNKEWVDEIQKTLKCCGVSGSEYWVRKKQAIPESCKEDSDNYHPNGCLDVIAAHAKKDLRTMGIVLLVLGLTEVLAIVLACCELLNIRDREKRRSRTARLLRYHAAEQTYQEAAAQQRPYDERRY</sequence>
<name>A0A653D582_CALMS</name>
<dbReference type="InterPro" id="IPR008952">
    <property type="entry name" value="Tetraspanin_EC2_sf"/>
</dbReference>
<evidence type="ECO:0000256" key="6">
    <source>
        <dbReference type="PIRSR" id="PIRSR002419-1"/>
    </source>
</evidence>
<dbReference type="OrthoDB" id="71600at2759"/>
<reference evidence="8 9" key="1">
    <citation type="submission" date="2019-01" db="EMBL/GenBank/DDBJ databases">
        <authorList>
            <person name="Sayadi A."/>
        </authorList>
    </citation>
    <scope>NUCLEOTIDE SEQUENCE [LARGE SCALE GENOMIC DNA]</scope>
</reference>
<keyword evidence="5 7" id="KW-0472">Membrane</keyword>
<keyword evidence="3 7" id="KW-0812">Transmembrane</keyword>
<evidence type="ECO:0000256" key="7">
    <source>
        <dbReference type="RuleBase" id="RU361218"/>
    </source>
</evidence>
<evidence type="ECO:0000256" key="1">
    <source>
        <dbReference type="ARBA" id="ARBA00004141"/>
    </source>
</evidence>